<dbReference type="RefSeq" id="WP_239362338.1">
    <property type="nucleotide sequence ID" value="NZ_JAKREW010000002.1"/>
</dbReference>
<reference evidence="2 3" key="1">
    <citation type="submission" date="2022-02" db="EMBL/GenBank/DDBJ databases">
        <title>Draft genome sequence of Mezorhizobium retamae strain IRAMC:0171 isolated from Retama raetam nodules.</title>
        <authorList>
            <person name="Bengaied R."/>
            <person name="Sbissi I."/>
            <person name="Huber K."/>
            <person name="Ghodbane F."/>
            <person name="Nouioui I."/>
            <person name="Tarhouni M."/>
            <person name="Gtari M."/>
        </authorList>
    </citation>
    <scope>NUCLEOTIDE SEQUENCE [LARGE SCALE GENOMIC DNA]</scope>
    <source>
        <strain evidence="2 3">IRAMC:0171</strain>
    </source>
</reference>
<evidence type="ECO:0000313" key="3">
    <source>
        <dbReference type="Proteomes" id="UP001201701"/>
    </source>
</evidence>
<feature type="chain" id="PRO_5047017595" evidence="1">
    <location>
        <begin position="29"/>
        <end position="91"/>
    </location>
</feature>
<dbReference type="Proteomes" id="UP001201701">
    <property type="component" value="Unassembled WGS sequence"/>
</dbReference>
<keyword evidence="3" id="KW-1185">Reference proteome</keyword>
<name>A0ABS9QA31_9HYPH</name>
<gene>
    <name evidence="2" type="ORF">L4923_04425</name>
</gene>
<accession>A0ABS9QA31</accession>
<feature type="signal peptide" evidence="1">
    <location>
        <begin position="1"/>
        <end position="28"/>
    </location>
</feature>
<comment type="caution">
    <text evidence="2">The sequence shown here is derived from an EMBL/GenBank/DDBJ whole genome shotgun (WGS) entry which is preliminary data.</text>
</comment>
<keyword evidence="1" id="KW-0732">Signal</keyword>
<evidence type="ECO:0000313" key="2">
    <source>
        <dbReference type="EMBL" id="MCG7504260.1"/>
    </source>
</evidence>
<protein>
    <submittedName>
        <fullName evidence="2">Uncharacterized protein</fullName>
    </submittedName>
</protein>
<evidence type="ECO:0000256" key="1">
    <source>
        <dbReference type="SAM" id="SignalP"/>
    </source>
</evidence>
<proteinExistence type="predicted"/>
<sequence length="91" mass="9554">MMRSLNRFVMILLSATLAALLALGGAWSAATPADQPMAVVTTQAEKLFPDAPDGVDPIVTGPVSAAFKQRQADVGCEKATWPNVPAACFEH</sequence>
<organism evidence="2 3">
    <name type="scientific">Mesorhizobium retamae</name>
    <dbReference type="NCBI Taxonomy" id="2912854"/>
    <lineage>
        <taxon>Bacteria</taxon>
        <taxon>Pseudomonadati</taxon>
        <taxon>Pseudomonadota</taxon>
        <taxon>Alphaproteobacteria</taxon>
        <taxon>Hyphomicrobiales</taxon>
        <taxon>Phyllobacteriaceae</taxon>
        <taxon>Mesorhizobium</taxon>
    </lineage>
</organism>
<dbReference type="EMBL" id="JAKREW010000002">
    <property type="protein sequence ID" value="MCG7504260.1"/>
    <property type="molecule type" value="Genomic_DNA"/>
</dbReference>